<organism evidence="2 3">
    <name type="scientific">Linum trigynum</name>
    <dbReference type="NCBI Taxonomy" id="586398"/>
    <lineage>
        <taxon>Eukaryota</taxon>
        <taxon>Viridiplantae</taxon>
        <taxon>Streptophyta</taxon>
        <taxon>Embryophyta</taxon>
        <taxon>Tracheophyta</taxon>
        <taxon>Spermatophyta</taxon>
        <taxon>Magnoliopsida</taxon>
        <taxon>eudicotyledons</taxon>
        <taxon>Gunneridae</taxon>
        <taxon>Pentapetalae</taxon>
        <taxon>rosids</taxon>
        <taxon>fabids</taxon>
        <taxon>Malpighiales</taxon>
        <taxon>Linaceae</taxon>
        <taxon>Linum</taxon>
    </lineage>
</organism>
<protein>
    <recommendedName>
        <fullName evidence="4">Reverse transcriptase</fullName>
    </recommendedName>
</protein>
<dbReference type="Proteomes" id="UP001497516">
    <property type="component" value="Chromosome 2"/>
</dbReference>
<proteinExistence type="predicted"/>
<dbReference type="AlphaFoldDB" id="A0AAV2D9Y6"/>
<accession>A0AAV2D9Y6</accession>
<sequence>MCHHNGDASSVGRRRNQEFQVEQRTQTGMSPFPYLFTLCVERLGHCILEEVSENRWCPMRLSPGGPPLSHLFFVNDLVLFVEASLKQAEVINTCVDRFCNASGELVSKDKYRILFSKNTRDRDGKNICEKLGIQSTLDLGRYLGVPVIHGRIIRKTYRYIIDKIDQKITSWKARTLSLAGRVTLALSVLNAIPTYVMQTMMLNAIIDKIDQKITSWKARTLSLAGRVTLALSVLNAIPTCDLIDKKIRWFVWGSNEEKKNSIWSLGRRFADLKTKGG</sequence>
<name>A0AAV2D9Y6_9ROSI</name>
<dbReference type="EMBL" id="OZ034815">
    <property type="protein sequence ID" value="CAL1369065.1"/>
    <property type="molecule type" value="Genomic_DNA"/>
</dbReference>
<dbReference type="PANTHER" id="PTHR33116">
    <property type="entry name" value="REVERSE TRANSCRIPTASE ZINC-BINDING DOMAIN-CONTAINING PROTEIN-RELATED-RELATED"/>
    <property type="match status" value="1"/>
</dbReference>
<evidence type="ECO:0000313" key="2">
    <source>
        <dbReference type="EMBL" id="CAL1369065.1"/>
    </source>
</evidence>
<evidence type="ECO:0000256" key="1">
    <source>
        <dbReference type="SAM" id="MobiDB-lite"/>
    </source>
</evidence>
<dbReference type="PANTHER" id="PTHR33116:SF70">
    <property type="entry name" value="NON-LTR RETROELEMENT REVERSE TRANSCRIPTASE-LIKE PROTEIN"/>
    <property type="match status" value="1"/>
</dbReference>
<evidence type="ECO:0000313" key="3">
    <source>
        <dbReference type="Proteomes" id="UP001497516"/>
    </source>
</evidence>
<keyword evidence="3" id="KW-1185">Reference proteome</keyword>
<reference evidence="2 3" key="1">
    <citation type="submission" date="2024-04" db="EMBL/GenBank/DDBJ databases">
        <authorList>
            <person name="Fracassetti M."/>
        </authorList>
    </citation>
    <scope>NUCLEOTIDE SEQUENCE [LARGE SCALE GENOMIC DNA]</scope>
</reference>
<gene>
    <name evidence="2" type="ORF">LTRI10_LOCUS11872</name>
</gene>
<feature type="region of interest" description="Disordered" evidence="1">
    <location>
        <begin position="1"/>
        <end position="24"/>
    </location>
</feature>
<evidence type="ECO:0008006" key="4">
    <source>
        <dbReference type="Google" id="ProtNLM"/>
    </source>
</evidence>